<name>A0ABV1IMF2_9FIRM</name>
<protein>
    <submittedName>
        <fullName evidence="1">Phage minor capsid protein</fullName>
    </submittedName>
</protein>
<sequence>MPHLARASPERELSHLIRLYLKAETDIINEIGRLRSQGLVDYHAVAALERVQAILRQLESDEWEYVPRLVESYFYVHHPEARAIPGESIEKHRAAYLNAQALTSTQTDIVQRLTMNLMGQLTDGNMTVLAGLQSVLLGRVEPDIYRRVGLEQVAAQQAVGRGINQSVPAFVEALHREGITAFTDAAGRKWSLHTYATMVSRTTSRQAEILSVVTQDAGQDLYQITAHGTTCRLCAPYEGRVYSKSGTDPSFPPLSDAFGKIDPAGPDDLTNSWLNIHPNCLHALRAWTSAGRTPEELERIKRFSDPKFNPYSCDPRTKAQIEAYRRKEQSRAVWLREYRQWERYRAALGDEIPRTFATFQKHKQAGSEKYQRWVSAYRSRQT</sequence>
<evidence type="ECO:0000313" key="1">
    <source>
        <dbReference type="EMBL" id="MEQ2687783.1"/>
    </source>
</evidence>
<evidence type="ECO:0000313" key="2">
    <source>
        <dbReference type="Proteomes" id="UP001439984"/>
    </source>
</evidence>
<keyword evidence="2" id="KW-1185">Reference proteome</keyword>
<dbReference type="InterPro" id="IPR009319">
    <property type="entry name" value="Phage_A118_VSP1"/>
</dbReference>
<dbReference type="RefSeq" id="WP_227623334.1">
    <property type="nucleotide sequence ID" value="NZ_JBBNIB010000106.1"/>
</dbReference>
<dbReference type="EMBL" id="JBBNIB010000106">
    <property type="protein sequence ID" value="MEQ2687783.1"/>
    <property type="molecule type" value="Genomic_DNA"/>
</dbReference>
<reference evidence="1 2" key="1">
    <citation type="submission" date="2024-04" db="EMBL/GenBank/DDBJ databases">
        <title>Human intestinal bacterial collection.</title>
        <authorList>
            <person name="Pauvert C."/>
            <person name="Hitch T.C.A."/>
            <person name="Clavel T."/>
        </authorList>
    </citation>
    <scope>NUCLEOTIDE SEQUENCE [LARGE SCALE GENOMIC DNA]</scope>
    <source>
        <strain evidence="1 2">CLA-AA-H236</strain>
    </source>
</reference>
<comment type="caution">
    <text evidence="1">The sequence shown here is derived from an EMBL/GenBank/DDBJ whole genome shotgun (WGS) entry which is preliminary data.</text>
</comment>
<dbReference type="Pfam" id="PF06152">
    <property type="entry name" value="Phage_min_cap2"/>
    <property type="match status" value="1"/>
</dbReference>
<dbReference type="Proteomes" id="UP001439984">
    <property type="component" value="Unassembled WGS sequence"/>
</dbReference>
<proteinExistence type="predicted"/>
<gene>
    <name evidence="1" type="ORF">AAAU72_06270</name>
</gene>
<accession>A0ABV1IMF2</accession>
<organism evidence="1 2">
    <name type="scientific">Faecalibacterium longum</name>
    <dbReference type="NCBI Taxonomy" id="1851428"/>
    <lineage>
        <taxon>Bacteria</taxon>
        <taxon>Bacillati</taxon>
        <taxon>Bacillota</taxon>
        <taxon>Clostridia</taxon>
        <taxon>Eubacteriales</taxon>
        <taxon>Oscillospiraceae</taxon>
        <taxon>Faecalibacterium</taxon>
    </lineage>
</organism>